<dbReference type="SUPFAM" id="SSF141868">
    <property type="entry name" value="EAL domain-like"/>
    <property type="match status" value="1"/>
</dbReference>
<reference evidence="2 3" key="1">
    <citation type="submission" date="2016-04" db="EMBL/GenBank/DDBJ databases">
        <title>Draft genome sequence of Aeribacillus pallidus 8m3 from petroleum reservoir.</title>
        <authorList>
            <person name="Poltaraus A.B."/>
            <person name="Nazina T.N."/>
            <person name="Tourova T.P."/>
            <person name="Malakho S.M."/>
            <person name="Korshunova A.V."/>
            <person name="Sokolova D.S."/>
        </authorList>
    </citation>
    <scope>NUCLEOTIDE SEQUENCE [LARGE SCALE GENOMIC DNA]</scope>
    <source>
        <strain evidence="2 3">8m3</strain>
    </source>
</reference>
<proteinExistence type="predicted"/>
<gene>
    <name evidence="2" type="ORF">AZI98_17685</name>
</gene>
<dbReference type="Proteomes" id="UP000076476">
    <property type="component" value="Unassembled WGS sequence"/>
</dbReference>
<feature type="domain" description="EAL" evidence="1">
    <location>
        <begin position="1"/>
        <end position="242"/>
    </location>
</feature>
<evidence type="ECO:0000313" key="3">
    <source>
        <dbReference type="Proteomes" id="UP000076476"/>
    </source>
</evidence>
<dbReference type="SMART" id="SM00052">
    <property type="entry name" value="EAL"/>
    <property type="match status" value="1"/>
</dbReference>
<keyword evidence="3" id="KW-1185">Reference proteome</keyword>
<dbReference type="CDD" id="cd01948">
    <property type="entry name" value="EAL"/>
    <property type="match status" value="1"/>
</dbReference>
<dbReference type="PANTHER" id="PTHR33121:SF76">
    <property type="entry name" value="SIGNALING PROTEIN"/>
    <property type="match status" value="1"/>
</dbReference>
<dbReference type="InterPro" id="IPR001633">
    <property type="entry name" value="EAL_dom"/>
</dbReference>
<sequence>MRNSAANKMESVYQPIWDLNNWNVFGYEAFLTFPDGQMEIEKIYELARGKGCLYELNIKAILNAITCFPIERLDDSLIFVNLFPSTLIHHQFEKFVERLLKQYPQIREKVVFQINHTPGEKHIWDLPDLKDKINMLKKNGFDVALYGVGNGTAVLQQIVDFSASYIKLDRHFTKELYRSKEKQHIVSLLVKYAKQQITIILEGIEKEMDLAKAKLLKVPVGQGNLLGKPEKSAVHTIEDIFR</sequence>
<evidence type="ECO:0000313" key="2">
    <source>
        <dbReference type="EMBL" id="KZN94826.1"/>
    </source>
</evidence>
<protein>
    <recommendedName>
        <fullName evidence="1">EAL domain-containing protein</fullName>
    </recommendedName>
</protein>
<dbReference type="OrthoDB" id="581425at2"/>
<dbReference type="AlphaFoldDB" id="A0A165WB10"/>
<dbReference type="InterPro" id="IPR050706">
    <property type="entry name" value="Cyclic-di-GMP_PDE-like"/>
</dbReference>
<dbReference type="GO" id="GO:0071111">
    <property type="term" value="F:cyclic-guanylate-specific phosphodiesterase activity"/>
    <property type="evidence" value="ECO:0007669"/>
    <property type="project" value="InterPro"/>
</dbReference>
<dbReference type="RefSeq" id="WP_063389573.1">
    <property type="nucleotide sequence ID" value="NZ_LWBR01000075.1"/>
</dbReference>
<dbReference type="EMBL" id="LWBR01000075">
    <property type="protein sequence ID" value="KZN94826.1"/>
    <property type="molecule type" value="Genomic_DNA"/>
</dbReference>
<comment type="caution">
    <text evidence="2">The sequence shown here is derived from an EMBL/GenBank/DDBJ whole genome shotgun (WGS) entry which is preliminary data.</text>
</comment>
<dbReference type="PANTHER" id="PTHR33121">
    <property type="entry name" value="CYCLIC DI-GMP PHOSPHODIESTERASE PDEF"/>
    <property type="match status" value="1"/>
</dbReference>
<evidence type="ECO:0000259" key="1">
    <source>
        <dbReference type="PROSITE" id="PS50883"/>
    </source>
</evidence>
<accession>A0A165WB10</accession>
<organism evidence="2 3">
    <name type="scientific">Aeribacillus pallidus</name>
    <dbReference type="NCBI Taxonomy" id="33936"/>
    <lineage>
        <taxon>Bacteria</taxon>
        <taxon>Bacillati</taxon>
        <taxon>Bacillota</taxon>
        <taxon>Bacilli</taxon>
        <taxon>Bacillales</taxon>
        <taxon>Bacillaceae</taxon>
        <taxon>Aeribacillus</taxon>
    </lineage>
</organism>
<dbReference type="PROSITE" id="PS50883">
    <property type="entry name" value="EAL"/>
    <property type="match status" value="1"/>
</dbReference>
<dbReference type="Gene3D" id="3.20.20.450">
    <property type="entry name" value="EAL domain"/>
    <property type="match status" value="1"/>
</dbReference>
<name>A0A165WB10_9BACI</name>
<dbReference type="STRING" id="33936.AZI98_17685"/>
<dbReference type="InterPro" id="IPR035919">
    <property type="entry name" value="EAL_sf"/>
</dbReference>
<dbReference type="Pfam" id="PF00563">
    <property type="entry name" value="EAL"/>
    <property type="match status" value="1"/>
</dbReference>